<dbReference type="PRINTS" id="PR00150">
    <property type="entry name" value="PEPCARBXLASE"/>
</dbReference>
<feature type="compositionally biased region" description="Basic and acidic residues" evidence="7">
    <location>
        <begin position="307"/>
        <end position="324"/>
    </location>
</feature>
<dbReference type="HAMAP" id="MF_00595">
    <property type="entry name" value="PEPcase_type1"/>
    <property type="match status" value="1"/>
</dbReference>
<reference evidence="8 9" key="1">
    <citation type="journal article" date="2014" name="PLoS Genet.">
        <title>Phylogenetically driven sequencing of extremely halophilic archaea reveals strategies for static and dynamic osmo-response.</title>
        <authorList>
            <person name="Becker E.A."/>
            <person name="Seitzer P.M."/>
            <person name="Tritt A."/>
            <person name="Larsen D."/>
            <person name="Krusor M."/>
            <person name="Yao A.I."/>
            <person name="Wu D."/>
            <person name="Madern D."/>
            <person name="Eisen J.A."/>
            <person name="Darling A.E."/>
            <person name="Facciotti M.T."/>
        </authorList>
    </citation>
    <scope>NUCLEOTIDE SEQUENCE [LARGE SCALE GENOMIC DNA]</scope>
    <source>
        <strain evidence="8 9">JCM 12255</strain>
    </source>
</reference>
<evidence type="ECO:0000313" key="8">
    <source>
        <dbReference type="EMBL" id="ELY51712.1"/>
    </source>
</evidence>
<dbReference type="InterPro" id="IPR021135">
    <property type="entry name" value="PEP_COase"/>
</dbReference>
<dbReference type="NCBIfam" id="NF000584">
    <property type="entry name" value="PRK00009.1"/>
    <property type="match status" value="1"/>
</dbReference>
<evidence type="ECO:0000256" key="3">
    <source>
        <dbReference type="ARBA" id="ARBA00022842"/>
    </source>
</evidence>
<dbReference type="EC" id="4.1.1.31" evidence="2"/>
<evidence type="ECO:0000256" key="5">
    <source>
        <dbReference type="ARBA" id="ARBA00023300"/>
    </source>
</evidence>
<dbReference type="GO" id="GO:0015977">
    <property type="term" value="P:carbon fixation"/>
    <property type="evidence" value="ECO:0007669"/>
    <property type="project" value="UniProtKB-KW"/>
</dbReference>
<protein>
    <recommendedName>
        <fullName evidence="2">phosphoenolpyruvate carboxylase</fullName>
        <ecNumber evidence="2">4.1.1.31</ecNumber>
    </recommendedName>
</protein>
<comment type="caution">
    <text evidence="8">The sequence shown here is derived from an EMBL/GenBank/DDBJ whole genome shotgun (WGS) entry which is preliminary data.</text>
</comment>
<evidence type="ECO:0000256" key="1">
    <source>
        <dbReference type="ARBA" id="ARBA00008346"/>
    </source>
</evidence>
<comment type="similarity">
    <text evidence="1">Belongs to the PEPCase type 1 family.</text>
</comment>
<dbReference type="RefSeq" id="WP_007260725.1">
    <property type="nucleotide sequence ID" value="NZ_AOHZ01000081.1"/>
</dbReference>
<dbReference type="Proteomes" id="UP000011602">
    <property type="component" value="Unassembled WGS sequence"/>
</dbReference>
<dbReference type="EMBL" id="AOHZ01000081">
    <property type="protein sequence ID" value="ELY51712.1"/>
    <property type="molecule type" value="Genomic_DNA"/>
</dbReference>
<dbReference type="AlphaFoldDB" id="L9WQN6"/>
<comment type="catalytic activity">
    <reaction evidence="6">
        <text>oxaloacetate + phosphate = phosphoenolpyruvate + hydrogencarbonate</text>
        <dbReference type="Rhea" id="RHEA:28370"/>
        <dbReference type="ChEBI" id="CHEBI:16452"/>
        <dbReference type="ChEBI" id="CHEBI:17544"/>
        <dbReference type="ChEBI" id="CHEBI:43474"/>
        <dbReference type="ChEBI" id="CHEBI:58702"/>
        <dbReference type="EC" id="4.1.1.31"/>
    </reaction>
</comment>
<keyword evidence="8" id="KW-0670">Pyruvate</keyword>
<dbReference type="Gene3D" id="1.20.1440.90">
    <property type="entry name" value="Phosphoenolpyruvate/pyruvate domain"/>
    <property type="match status" value="1"/>
</dbReference>
<dbReference type="InterPro" id="IPR022805">
    <property type="entry name" value="PEP_COase_bac/pln-type"/>
</dbReference>
<organism evidence="8 9">
    <name type="scientific">Natronolimnohabitans innermongolicus JCM 12255</name>
    <dbReference type="NCBI Taxonomy" id="1227499"/>
    <lineage>
        <taxon>Archaea</taxon>
        <taxon>Methanobacteriati</taxon>
        <taxon>Methanobacteriota</taxon>
        <taxon>Stenosarchaea group</taxon>
        <taxon>Halobacteria</taxon>
        <taxon>Halobacteriales</taxon>
        <taxon>Natrialbaceae</taxon>
        <taxon>Natronolimnohabitans</taxon>
    </lineage>
</organism>
<evidence type="ECO:0000256" key="6">
    <source>
        <dbReference type="ARBA" id="ARBA00048995"/>
    </source>
</evidence>
<dbReference type="OrthoDB" id="340936at2157"/>
<feature type="region of interest" description="Disordered" evidence="7">
    <location>
        <begin position="293"/>
        <end position="324"/>
    </location>
</feature>
<evidence type="ECO:0000256" key="2">
    <source>
        <dbReference type="ARBA" id="ARBA00012305"/>
    </source>
</evidence>
<dbReference type="eggNOG" id="arCOG06225">
    <property type="taxonomic scope" value="Archaea"/>
</dbReference>
<dbReference type="SUPFAM" id="SSF51621">
    <property type="entry name" value="Phosphoenolpyruvate/pyruvate domain"/>
    <property type="match status" value="1"/>
</dbReference>
<dbReference type="GO" id="GO:0006099">
    <property type="term" value="P:tricarboxylic acid cycle"/>
    <property type="evidence" value="ECO:0007669"/>
    <property type="project" value="InterPro"/>
</dbReference>
<sequence length="896" mass="101179">MVLHNRAVRQDVRELGALLGDVLEDQTSRRAFDTVESCRRSAIDYRSGDLESREPLISELEGLSPHQQGIVARGFTTYFELINLAEERERVRTIRTASQEGTLEDSLETAAAELGESDTETVTQVLDDVLIEPTFTAHPTEARRKTVKSKLRTISTHIETLDERLLTDKEAGQVWRDIDAEVTSLWQTPQVRNRQPEPEDEARNVQWYLENTLFDVVGEVYDELADAIDDEIDGGLEIPKLFEFRSWAGSDRDGNPYVTPEVTANTLETQREVVLEKYRDELKRLSGVLSQDGSRIDPGSSFAASLEDDRERLPGSARTAEERYPDEPYRQKLKLMRERLERVGDVRPGGYNDVDDLLEDLEIIAESLRDNGAESVVDAHVDPIRRQVATFGFSLASLDLREHQQKHTDAIAEALEREGIDYRALSEDERVELLTDAVLQDDPVVDLTDTADLSDDSARVLTLFDSLGDWQTEYGVEAIDTYAISMTEEPSHVLEVLFLADQAGVVSLPEHSGIDIVPLLETEYALSGARRIMGTLFENEAYAQALEARGRTQEIMLGYSDSNKENGFLAANWSLYKNQRRLGEICDDHDVTMRLFHGRGGSISRGGGPMNEALLALPNSTVTGQVKFTEQGEAIAEKYANPRIAERNIEQMLNAQLRARLDAMDQPEEDVPDEWVEAMETMADAARREYRDLLESDGFVRYFEQATPITVIENLDLGSRPASRSGERTVEDLRAIPWVFSWTQSRCILPGWYAIASGIDAYLDDGGAVETLQEMYDEWAFFRTTLDNASLSLSRSELEIADQYADLADEELRERFFPRVSAEYERASDLITTIAQRETLHTRDWLGENLERRNPYVDPLNLLQVHLLGQNHRTDLEERTLRLTVKGIAAGMKNTG</sequence>
<keyword evidence="5" id="KW-0120">Carbon dioxide fixation</keyword>
<keyword evidence="4" id="KW-0456">Lyase</keyword>
<dbReference type="GO" id="GO:0008964">
    <property type="term" value="F:phosphoenolpyruvate carboxylase activity"/>
    <property type="evidence" value="ECO:0007669"/>
    <property type="project" value="UniProtKB-EC"/>
</dbReference>
<dbReference type="STRING" id="1227499.C493_17321"/>
<keyword evidence="9" id="KW-1185">Reference proteome</keyword>
<dbReference type="PATRIC" id="fig|1227499.3.peg.3557"/>
<dbReference type="PROSITE" id="PS00781">
    <property type="entry name" value="PEPCASE_1"/>
    <property type="match status" value="1"/>
</dbReference>
<dbReference type="PANTHER" id="PTHR30523:SF6">
    <property type="entry name" value="PHOSPHOENOLPYRUVATE CARBOXYLASE"/>
    <property type="match status" value="1"/>
</dbReference>
<accession>L9WQN6</accession>
<name>L9WQN6_9EURY</name>
<dbReference type="PANTHER" id="PTHR30523">
    <property type="entry name" value="PHOSPHOENOLPYRUVATE CARBOXYLASE"/>
    <property type="match status" value="1"/>
</dbReference>
<dbReference type="GO" id="GO:0005829">
    <property type="term" value="C:cytosol"/>
    <property type="evidence" value="ECO:0007669"/>
    <property type="project" value="TreeGrafter"/>
</dbReference>
<evidence type="ECO:0000256" key="4">
    <source>
        <dbReference type="ARBA" id="ARBA00023239"/>
    </source>
</evidence>
<dbReference type="InterPro" id="IPR015813">
    <property type="entry name" value="Pyrv/PenolPyrv_kinase-like_dom"/>
</dbReference>
<dbReference type="InterPro" id="IPR018129">
    <property type="entry name" value="PEP_COase_Lys_AS"/>
</dbReference>
<evidence type="ECO:0000313" key="9">
    <source>
        <dbReference type="Proteomes" id="UP000011602"/>
    </source>
</evidence>
<proteinExistence type="inferred from homology"/>
<keyword evidence="3" id="KW-0460">Magnesium</keyword>
<gene>
    <name evidence="8" type="ORF">C493_17321</name>
</gene>
<dbReference type="Pfam" id="PF00311">
    <property type="entry name" value="PEPcase"/>
    <property type="match status" value="1"/>
</dbReference>
<evidence type="ECO:0000256" key="7">
    <source>
        <dbReference type="SAM" id="MobiDB-lite"/>
    </source>
</evidence>